<dbReference type="Gramene" id="QL08p017802:mrna">
    <property type="protein sequence ID" value="QL08p017802:mrna"/>
    <property type="gene ID" value="QL08p017802"/>
</dbReference>
<evidence type="ECO:0000313" key="2">
    <source>
        <dbReference type="EnsemblPlants" id="QL08p017802:mrna"/>
    </source>
</evidence>
<dbReference type="EMBL" id="LRBV02000008">
    <property type="status" value="NOT_ANNOTATED_CDS"/>
    <property type="molecule type" value="Genomic_DNA"/>
</dbReference>
<reference evidence="2" key="2">
    <citation type="submission" date="2021-01" db="UniProtKB">
        <authorList>
            <consortium name="EnsemblPlants"/>
        </authorList>
    </citation>
    <scope>IDENTIFICATION</scope>
</reference>
<dbReference type="EnsemblPlants" id="QL08p017802:mrna">
    <property type="protein sequence ID" value="QL08p017802:mrna"/>
    <property type="gene ID" value="QL08p017802"/>
</dbReference>
<dbReference type="InParanoid" id="A0A7N2MAD1"/>
<feature type="region of interest" description="Disordered" evidence="1">
    <location>
        <begin position="1"/>
        <end position="21"/>
    </location>
</feature>
<organism evidence="2 3">
    <name type="scientific">Quercus lobata</name>
    <name type="common">Valley oak</name>
    <dbReference type="NCBI Taxonomy" id="97700"/>
    <lineage>
        <taxon>Eukaryota</taxon>
        <taxon>Viridiplantae</taxon>
        <taxon>Streptophyta</taxon>
        <taxon>Embryophyta</taxon>
        <taxon>Tracheophyta</taxon>
        <taxon>Spermatophyta</taxon>
        <taxon>Magnoliopsida</taxon>
        <taxon>eudicotyledons</taxon>
        <taxon>Gunneridae</taxon>
        <taxon>Pentapetalae</taxon>
        <taxon>rosids</taxon>
        <taxon>fabids</taxon>
        <taxon>Fagales</taxon>
        <taxon>Fagaceae</taxon>
        <taxon>Quercus</taxon>
    </lineage>
</organism>
<evidence type="ECO:0008006" key="4">
    <source>
        <dbReference type="Google" id="ProtNLM"/>
    </source>
</evidence>
<accession>A0A7N2MAD1</accession>
<dbReference type="AlphaFoldDB" id="A0A7N2MAD1"/>
<evidence type="ECO:0000313" key="3">
    <source>
        <dbReference type="Proteomes" id="UP000594261"/>
    </source>
</evidence>
<dbReference type="Proteomes" id="UP000594261">
    <property type="component" value="Chromosome 8"/>
</dbReference>
<feature type="compositionally biased region" description="Basic and acidic residues" evidence="1">
    <location>
        <begin position="8"/>
        <end position="19"/>
    </location>
</feature>
<protein>
    <recommendedName>
        <fullName evidence="4">Aminotransferase-like plant mobile domain-containing protein</fullName>
    </recommendedName>
</protein>
<evidence type="ECO:0000256" key="1">
    <source>
        <dbReference type="SAM" id="MobiDB-lite"/>
    </source>
</evidence>
<reference evidence="2 3" key="1">
    <citation type="journal article" date="2016" name="G3 (Bethesda)">
        <title>First Draft Assembly and Annotation of the Genome of a California Endemic Oak Quercus lobata Nee (Fagaceae).</title>
        <authorList>
            <person name="Sork V.L."/>
            <person name="Fitz-Gibbon S.T."/>
            <person name="Puiu D."/>
            <person name="Crepeau M."/>
            <person name="Gugger P.F."/>
            <person name="Sherman R."/>
            <person name="Stevens K."/>
            <person name="Langley C.H."/>
            <person name="Pellegrini M."/>
            <person name="Salzberg S.L."/>
        </authorList>
    </citation>
    <scope>NUCLEOTIDE SEQUENCE [LARGE SCALE GENOMIC DNA]</scope>
    <source>
        <strain evidence="2 3">cv. SW786</strain>
    </source>
</reference>
<sequence>MVWTRSSSDCRKAPTDPLRRNSGLGSRPKFCERYHAETCTFHFSCGEYVVLPIDWTAILGIRFGGNPIPDECVDPDDAAPRRFFLYFIGSCFLGDNKSEIKLKLIAAVRVVSSIRDFDWGALTYGSFIYGMRCFARGESNSSLGFWQILSYRAYEYIPSLRPQYQSLLVDAFPRVMVPVDPPPSLTSSQAIPFDLAYKTGDLSSYVKNDLDYAAWFRRTFTRLITDECPGIDARLYSYATRSCSKTGIGSSFRLGTRSSSRMDVGLGSRMAPSSKVDNGSGFCMGPISSAKMGTKPFS</sequence>
<proteinExistence type="predicted"/>
<name>A0A7N2MAD1_QUELO</name>
<keyword evidence="3" id="KW-1185">Reference proteome</keyword>